<proteinExistence type="predicted"/>
<dbReference type="CDD" id="cd03139">
    <property type="entry name" value="GATase1_PfpI_2"/>
    <property type="match status" value="1"/>
</dbReference>
<dbReference type="EMBL" id="FMZZ01000010">
    <property type="protein sequence ID" value="SDD36013.1"/>
    <property type="molecule type" value="Genomic_DNA"/>
</dbReference>
<dbReference type="AlphaFoldDB" id="A0A1G6U3Y2"/>
<evidence type="ECO:0000313" key="3">
    <source>
        <dbReference type="Proteomes" id="UP000199501"/>
    </source>
</evidence>
<dbReference type="Pfam" id="PF01965">
    <property type="entry name" value="DJ-1_PfpI"/>
    <property type="match status" value="1"/>
</dbReference>
<name>A0A1G6U3Y2_9PSEU</name>
<dbReference type="Gene3D" id="3.40.50.880">
    <property type="match status" value="1"/>
</dbReference>
<evidence type="ECO:0000313" key="2">
    <source>
        <dbReference type="EMBL" id="SDD36013.1"/>
    </source>
</evidence>
<accession>A0A1G6U3Y2</accession>
<dbReference type="InterPro" id="IPR002818">
    <property type="entry name" value="DJ-1/PfpI"/>
</dbReference>
<sequence>MQVAIVLYPGLTALDALGPYEVLNLMPDTEIRFVGARPGPVAADSGVLFLGVTHTYAETPAPDLVLVPGSSAATATAMADRALLDWLRAVHPTARWTTSVCSGALILAAAGLLRGKRATTHWLAQSGLAAFGAISCPSERIVRSGDIATAAGVSAGLDLALWLVGEIHGRERAETIQLLIEYDPRPPFDMGHPDKASPRVLRQARAELVRAGANARTAIAIPQVAWREALDRFRARGRRRAPSS</sequence>
<dbReference type="OrthoDB" id="4265717at2"/>
<organism evidence="2 3">
    <name type="scientific">Actinokineospora iranica</name>
    <dbReference type="NCBI Taxonomy" id="1271860"/>
    <lineage>
        <taxon>Bacteria</taxon>
        <taxon>Bacillati</taxon>
        <taxon>Actinomycetota</taxon>
        <taxon>Actinomycetes</taxon>
        <taxon>Pseudonocardiales</taxon>
        <taxon>Pseudonocardiaceae</taxon>
        <taxon>Actinokineospora</taxon>
    </lineage>
</organism>
<dbReference type="PANTHER" id="PTHR43130">
    <property type="entry name" value="ARAC-FAMILY TRANSCRIPTIONAL REGULATOR"/>
    <property type="match status" value="1"/>
</dbReference>
<evidence type="ECO:0000259" key="1">
    <source>
        <dbReference type="Pfam" id="PF01965"/>
    </source>
</evidence>
<dbReference type="InterPro" id="IPR052158">
    <property type="entry name" value="INH-QAR"/>
</dbReference>
<dbReference type="InterPro" id="IPR029062">
    <property type="entry name" value="Class_I_gatase-like"/>
</dbReference>
<dbReference type="PANTHER" id="PTHR43130:SF2">
    <property type="entry name" value="DJ-1_PFPI DOMAIN-CONTAINING PROTEIN"/>
    <property type="match status" value="1"/>
</dbReference>
<protein>
    <submittedName>
        <fullName evidence="2">DJ-1/PfpI family protein</fullName>
    </submittedName>
</protein>
<dbReference type="GO" id="GO:0006355">
    <property type="term" value="P:regulation of DNA-templated transcription"/>
    <property type="evidence" value="ECO:0007669"/>
    <property type="project" value="TreeGrafter"/>
</dbReference>
<gene>
    <name evidence="2" type="ORF">SAMN05216174_11094</name>
</gene>
<dbReference type="Proteomes" id="UP000199501">
    <property type="component" value="Unassembled WGS sequence"/>
</dbReference>
<dbReference type="RefSeq" id="WP_091453386.1">
    <property type="nucleotide sequence ID" value="NZ_FMZZ01000010.1"/>
</dbReference>
<dbReference type="STRING" id="1271860.SAMN05216174_11094"/>
<dbReference type="SUPFAM" id="SSF52317">
    <property type="entry name" value="Class I glutamine amidotransferase-like"/>
    <property type="match status" value="1"/>
</dbReference>
<feature type="domain" description="DJ-1/PfpI" evidence="1">
    <location>
        <begin position="2"/>
        <end position="164"/>
    </location>
</feature>
<reference evidence="3" key="1">
    <citation type="submission" date="2016-10" db="EMBL/GenBank/DDBJ databases">
        <authorList>
            <person name="Varghese N."/>
            <person name="Submissions S."/>
        </authorList>
    </citation>
    <scope>NUCLEOTIDE SEQUENCE [LARGE SCALE GENOMIC DNA]</scope>
    <source>
        <strain evidence="3">IBRC-M 10403</strain>
    </source>
</reference>
<keyword evidence="3" id="KW-1185">Reference proteome</keyword>